<dbReference type="AlphaFoldDB" id="A0A7G9RU55"/>
<protein>
    <recommendedName>
        <fullName evidence="2 4">Biotin carboxyl carrier protein of acetyl-CoA carboxylase</fullName>
    </recommendedName>
</protein>
<accession>A0A7G9RU55</accession>
<proteinExistence type="predicted"/>
<keyword evidence="4" id="KW-0275">Fatty acid biosynthesis</keyword>
<dbReference type="SUPFAM" id="SSF51230">
    <property type="entry name" value="Single hybrid motif"/>
    <property type="match status" value="1"/>
</dbReference>
<name>A0A7G9RU55_9BURK</name>
<evidence type="ECO:0000313" key="7">
    <source>
        <dbReference type="Proteomes" id="UP000515811"/>
    </source>
</evidence>
<evidence type="ECO:0000256" key="4">
    <source>
        <dbReference type="RuleBase" id="RU364072"/>
    </source>
</evidence>
<dbReference type="GO" id="GO:0003989">
    <property type="term" value="F:acetyl-CoA carboxylase activity"/>
    <property type="evidence" value="ECO:0007669"/>
    <property type="project" value="InterPro"/>
</dbReference>
<dbReference type="Proteomes" id="UP000515811">
    <property type="component" value="Chromosome"/>
</dbReference>
<dbReference type="PANTHER" id="PTHR45266">
    <property type="entry name" value="OXALOACETATE DECARBOXYLASE ALPHA CHAIN"/>
    <property type="match status" value="1"/>
</dbReference>
<dbReference type="InterPro" id="IPR001249">
    <property type="entry name" value="AcCoA_biotinCC"/>
</dbReference>
<dbReference type="RefSeq" id="WP_187600074.1">
    <property type="nucleotide sequence ID" value="NZ_CP060714.1"/>
</dbReference>
<keyword evidence="4" id="KW-0276">Fatty acid metabolism</keyword>
<dbReference type="UniPathway" id="UPA00094"/>
<keyword evidence="7" id="KW-1185">Reference proteome</keyword>
<dbReference type="GO" id="GO:0006633">
    <property type="term" value="P:fatty acid biosynthetic process"/>
    <property type="evidence" value="ECO:0007669"/>
    <property type="project" value="UniProtKB-UniPathway"/>
</dbReference>
<gene>
    <name evidence="6" type="primary">accB</name>
    <name evidence="6" type="ORF">H9K76_10280</name>
</gene>
<feature type="domain" description="Lipoyl-binding" evidence="5">
    <location>
        <begin position="75"/>
        <end position="151"/>
    </location>
</feature>
<keyword evidence="4" id="KW-0443">Lipid metabolism</keyword>
<comment type="function">
    <text evidence="1 4">This protein is a component of the acetyl coenzyme A carboxylase complex; first, biotin carboxylase catalyzes the carboxylation of the carrier protein and then the transcarboxylase transfers the carboxyl group to form malonyl-CoA.</text>
</comment>
<dbReference type="GO" id="GO:0009317">
    <property type="term" value="C:acetyl-CoA carboxylase complex"/>
    <property type="evidence" value="ECO:0007669"/>
    <property type="project" value="InterPro"/>
</dbReference>
<dbReference type="KEGG" id="drg:H9K76_10280"/>
<dbReference type="InterPro" id="IPR000089">
    <property type="entry name" value="Biotin_lipoyl"/>
</dbReference>
<dbReference type="InterPro" id="IPR011053">
    <property type="entry name" value="Single_hybrid_motif"/>
</dbReference>
<evidence type="ECO:0000256" key="1">
    <source>
        <dbReference type="ARBA" id="ARBA00003761"/>
    </source>
</evidence>
<dbReference type="PRINTS" id="PR01071">
    <property type="entry name" value="ACOABIOTINCC"/>
</dbReference>
<dbReference type="InterPro" id="IPR050709">
    <property type="entry name" value="Biotin_Carboxyl_Carrier/Decarb"/>
</dbReference>
<dbReference type="PANTHER" id="PTHR45266:SF3">
    <property type="entry name" value="OXALOACETATE DECARBOXYLASE ALPHA CHAIN"/>
    <property type="match status" value="1"/>
</dbReference>
<dbReference type="EMBL" id="CP060714">
    <property type="protein sequence ID" value="QNN59130.1"/>
    <property type="molecule type" value="Genomic_DNA"/>
</dbReference>
<dbReference type="NCBIfam" id="TIGR00531">
    <property type="entry name" value="BCCP"/>
    <property type="match status" value="1"/>
</dbReference>
<reference evidence="6 7" key="1">
    <citation type="submission" date="2020-08" db="EMBL/GenBank/DDBJ databases">
        <title>Genome sequence of Diaphorobacter ruginosibacter DSM 27467T.</title>
        <authorList>
            <person name="Hyun D.-W."/>
            <person name="Bae J.-W."/>
        </authorList>
    </citation>
    <scope>NUCLEOTIDE SEQUENCE [LARGE SCALE GENOMIC DNA]</scope>
    <source>
        <strain evidence="6 7">DSM 27467</strain>
    </source>
</reference>
<dbReference type="Gene3D" id="2.40.50.100">
    <property type="match status" value="1"/>
</dbReference>
<dbReference type="Pfam" id="PF00364">
    <property type="entry name" value="Biotin_lipoyl"/>
    <property type="match status" value="1"/>
</dbReference>
<evidence type="ECO:0000256" key="3">
    <source>
        <dbReference type="ARBA" id="ARBA00023267"/>
    </source>
</evidence>
<evidence type="ECO:0000256" key="2">
    <source>
        <dbReference type="ARBA" id="ARBA00017562"/>
    </source>
</evidence>
<sequence>MSFDIEKIKSLIAVAAEAQLDELELSQNGVDVRIQRFADGADVPVAAVQTSSVVQQASTASPSTVAAPAQASIALQILKAPMAGTFYRSVTPGGGALVNAGDSIDAGTVVGVLESMKIMNEIESETQGRVKRVLCDNGELVSAGQPLFEIEEA</sequence>
<evidence type="ECO:0000313" key="6">
    <source>
        <dbReference type="EMBL" id="QNN59130.1"/>
    </source>
</evidence>
<keyword evidence="3 4" id="KW-0092">Biotin</keyword>
<evidence type="ECO:0000259" key="5">
    <source>
        <dbReference type="PROSITE" id="PS50968"/>
    </source>
</evidence>
<comment type="pathway">
    <text evidence="4">Lipid metabolism; fatty acid biosynthesis.</text>
</comment>
<keyword evidence="4" id="KW-0444">Lipid biosynthesis</keyword>
<dbReference type="CDD" id="cd06850">
    <property type="entry name" value="biotinyl_domain"/>
    <property type="match status" value="1"/>
</dbReference>
<organism evidence="6 7">
    <name type="scientific">Diaphorobacter ruginosibacter</name>
    <dbReference type="NCBI Taxonomy" id="1715720"/>
    <lineage>
        <taxon>Bacteria</taxon>
        <taxon>Pseudomonadati</taxon>
        <taxon>Pseudomonadota</taxon>
        <taxon>Betaproteobacteria</taxon>
        <taxon>Burkholderiales</taxon>
        <taxon>Comamonadaceae</taxon>
        <taxon>Diaphorobacter</taxon>
    </lineage>
</organism>
<dbReference type="PROSITE" id="PS50968">
    <property type="entry name" value="BIOTINYL_LIPOYL"/>
    <property type="match status" value="1"/>
</dbReference>